<dbReference type="Pfam" id="PF00089">
    <property type="entry name" value="Trypsin"/>
    <property type="match status" value="1"/>
</dbReference>
<dbReference type="InterPro" id="IPR043504">
    <property type="entry name" value="Peptidase_S1_PA_chymotrypsin"/>
</dbReference>
<feature type="region of interest" description="Disordered" evidence="1">
    <location>
        <begin position="43"/>
        <end position="63"/>
    </location>
</feature>
<dbReference type="PANTHER" id="PTHR24260">
    <property type="match status" value="1"/>
</dbReference>
<dbReference type="EMBL" id="FOEF01000002">
    <property type="protein sequence ID" value="SEO84111.1"/>
    <property type="molecule type" value="Genomic_DNA"/>
</dbReference>
<dbReference type="GO" id="GO:0006508">
    <property type="term" value="P:proteolysis"/>
    <property type="evidence" value="ECO:0007669"/>
    <property type="project" value="InterPro"/>
</dbReference>
<proteinExistence type="predicted"/>
<dbReference type="InterPro" id="IPR001314">
    <property type="entry name" value="Peptidase_S1A"/>
</dbReference>
<sequence>MKKSSGRKPARPGALALAIVVGAGVAGTYVSVQKVEAADEHPVAQGVTGQGAHPTSTPPSTPALAPSVVPFNAKLHSDNIPLPTGGVRSGGCSGSLIAADWIITAGHCFHDVNMVRTGGKPDFTMNVTIGKISDDDPRGHVVQVVDVRQSPVNDLALARLSTPVTDIKPLTLPDRAPKVGDPLSFAGWGALSATDTLQSDHLKHGRFTVKKVHQYELEIDSVDPRTVENSPCPDDSGSPYFIPDGDQNGQIVAVENNGPDCPQPGLETTARVDAVVTWIHKQLDG</sequence>
<feature type="domain" description="Peptidase S1" evidence="2">
    <location>
        <begin position="47"/>
        <end position="284"/>
    </location>
</feature>
<reference evidence="4" key="1">
    <citation type="submission" date="2016-10" db="EMBL/GenBank/DDBJ databases">
        <authorList>
            <person name="Varghese N."/>
            <person name="Submissions S."/>
        </authorList>
    </citation>
    <scope>NUCLEOTIDE SEQUENCE [LARGE SCALE GENOMIC DNA]</scope>
    <source>
        <strain evidence="4">DSM 44993</strain>
    </source>
</reference>
<dbReference type="InterPro" id="IPR001254">
    <property type="entry name" value="Trypsin_dom"/>
</dbReference>
<evidence type="ECO:0000313" key="3">
    <source>
        <dbReference type="EMBL" id="SEO84111.1"/>
    </source>
</evidence>
<dbReference type="Proteomes" id="UP000198582">
    <property type="component" value="Unassembled WGS sequence"/>
</dbReference>
<dbReference type="PROSITE" id="PS00134">
    <property type="entry name" value="TRYPSIN_HIS"/>
    <property type="match status" value="1"/>
</dbReference>
<gene>
    <name evidence="3" type="ORF">SAMN04489732_102356</name>
</gene>
<dbReference type="SUPFAM" id="SSF50494">
    <property type="entry name" value="Trypsin-like serine proteases"/>
    <property type="match status" value="1"/>
</dbReference>
<evidence type="ECO:0000259" key="2">
    <source>
        <dbReference type="PROSITE" id="PS50240"/>
    </source>
</evidence>
<protein>
    <submittedName>
        <fullName evidence="3">Trypsin</fullName>
    </submittedName>
</protein>
<keyword evidence="4" id="KW-1185">Reference proteome</keyword>
<dbReference type="InterPro" id="IPR009003">
    <property type="entry name" value="Peptidase_S1_PA"/>
</dbReference>
<dbReference type="PRINTS" id="PR00722">
    <property type="entry name" value="CHYMOTRYPSIN"/>
</dbReference>
<dbReference type="PANTHER" id="PTHR24260:SF136">
    <property type="entry name" value="GH08193P-RELATED"/>
    <property type="match status" value="1"/>
</dbReference>
<evidence type="ECO:0000256" key="1">
    <source>
        <dbReference type="SAM" id="MobiDB-lite"/>
    </source>
</evidence>
<dbReference type="PROSITE" id="PS50240">
    <property type="entry name" value="TRYPSIN_DOM"/>
    <property type="match status" value="1"/>
</dbReference>
<dbReference type="STRING" id="394193.SAMN04489732_102356"/>
<dbReference type="SMART" id="SM00020">
    <property type="entry name" value="Tryp_SPc"/>
    <property type="match status" value="1"/>
</dbReference>
<evidence type="ECO:0000313" key="4">
    <source>
        <dbReference type="Proteomes" id="UP000198582"/>
    </source>
</evidence>
<dbReference type="InterPro" id="IPR051333">
    <property type="entry name" value="CLIP_Serine_Protease"/>
</dbReference>
<accession>A0A1H8SZI0</accession>
<dbReference type="InterPro" id="IPR018114">
    <property type="entry name" value="TRYPSIN_HIS"/>
</dbReference>
<dbReference type="AlphaFoldDB" id="A0A1H8SZI0"/>
<dbReference type="Gene3D" id="2.40.10.10">
    <property type="entry name" value="Trypsin-like serine proteases"/>
    <property type="match status" value="1"/>
</dbReference>
<name>A0A1H8SZI0_9PSEU</name>
<organism evidence="3 4">
    <name type="scientific">Amycolatopsis saalfeldensis</name>
    <dbReference type="NCBI Taxonomy" id="394193"/>
    <lineage>
        <taxon>Bacteria</taxon>
        <taxon>Bacillati</taxon>
        <taxon>Actinomycetota</taxon>
        <taxon>Actinomycetes</taxon>
        <taxon>Pseudonocardiales</taxon>
        <taxon>Pseudonocardiaceae</taxon>
        <taxon>Amycolatopsis</taxon>
    </lineage>
</organism>
<dbReference type="GO" id="GO:0004252">
    <property type="term" value="F:serine-type endopeptidase activity"/>
    <property type="evidence" value="ECO:0007669"/>
    <property type="project" value="InterPro"/>
</dbReference>